<keyword evidence="1" id="KW-0677">Repeat</keyword>
<reference evidence="4" key="1">
    <citation type="submission" date="2023-03" db="UniProtKB">
        <authorList>
            <consortium name="WormBaseParasite"/>
        </authorList>
    </citation>
    <scope>IDENTIFICATION</scope>
</reference>
<keyword evidence="3" id="KW-1185">Reference proteome</keyword>
<feature type="region of interest" description="Disordered" evidence="2">
    <location>
        <begin position="1"/>
        <end position="26"/>
    </location>
</feature>
<dbReference type="AlphaFoldDB" id="A0A9J2PBP0"/>
<organism evidence="3 4">
    <name type="scientific">Ascaris lumbricoides</name>
    <name type="common">Giant roundworm</name>
    <dbReference type="NCBI Taxonomy" id="6252"/>
    <lineage>
        <taxon>Eukaryota</taxon>
        <taxon>Metazoa</taxon>
        <taxon>Ecdysozoa</taxon>
        <taxon>Nematoda</taxon>
        <taxon>Chromadorea</taxon>
        <taxon>Rhabditida</taxon>
        <taxon>Spirurina</taxon>
        <taxon>Ascaridomorpha</taxon>
        <taxon>Ascaridoidea</taxon>
        <taxon>Ascarididae</taxon>
        <taxon>Ascaris</taxon>
    </lineage>
</organism>
<evidence type="ECO:0000313" key="3">
    <source>
        <dbReference type="Proteomes" id="UP000036681"/>
    </source>
</evidence>
<dbReference type="Proteomes" id="UP000036681">
    <property type="component" value="Unplaced"/>
</dbReference>
<proteinExistence type="predicted"/>
<protein>
    <submittedName>
        <fullName evidence="4">CUE domain-containing protein</fullName>
    </submittedName>
</protein>
<dbReference type="InterPro" id="IPR049590">
    <property type="entry name" value="PSMD4_RAZUL-like"/>
</dbReference>
<name>A0A9J2PBP0_ASCLU</name>
<dbReference type="WBParaSite" id="ALUE_0000682301-mRNA-1">
    <property type="protein sequence ID" value="ALUE_0000682301-mRNA-1"/>
    <property type="gene ID" value="ALUE_0000682301"/>
</dbReference>
<evidence type="ECO:0000256" key="2">
    <source>
        <dbReference type="SAM" id="MobiDB-lite"/>
    </source>
</evidence>
<accession>A0A9J2PBP0</accession>
<evidence type="ECO:0000313" key="4">
    <source>
        <dbReference type="WBParaSite" id="ALUE_0000682301-mRNA-1"/>
    </source>
</evidence>
<dbReference type="CDD" id="cd22297">
    <property type="entry name" value="PSMD4_RAZUL"/>
    <property type="match status" value="1"/>
</dbReference>
<evidence type="ECO:0000256" key="1">
    <source>
        <dbReference type="ARBA" id="ARBA00022737"/>
    </source>
</evidence>
<sequence>MSSVNEQKFLPSRRNSESEDDQLGQLMSDPELLRQLVADLPGVDPNSQEIQDAVNSAAEQNNLLIISRRVRAWNIAGVASDSSAPPDGMVAQFLLCFSNPSFPSTFVGYLDGDVVG</sequence>